<dbReference type="RefSeq" id="WP_073076374.1">
    <property type="nucleotide sequence ID" value="NZ_FQXV01000002.1"/>
</dbReference>
<feature type="domain" description="Uroporphyrinogen decarboxylase (URO-D)" evidence="1">
    <location>
        <begin position="130"/>
        <end position="276"/>
    </location>
</feature>
<dbReference type="GO" id="GO:0006779">
    <property type="term" value="P:porphyrin-containing compound biosynthetic process"/>
    <property type="evidence" value="ECO:0007669"/>
    <property type="project" value="InterPro"/>
</dbReference>
<name>A0A1M5VFQ7_9FIRM</name>
<accession>A0A1M5VFQ7</accession>
<sequence length="337" mass="38271">MLSAKENYLKCLRGEVPDYVPTYTMGMIGVVDGPPSDMLVEPRIISEHRVRGGGKDIWGVEYVPTESTGNALIPKTSDFILDDITKWRDVIKAPDLSGVDWEKMCREDFEGRKLNRAVTAVGMNLHMGYFQTLMSFMGFSNGLCAMFEEPDEVKALFEYLCDFYCQVAAEYADYCKPDVWTMMDDTAAWANPFISPEMYREFLIPLYDRQAKIGRDRGLPISMHNCGKCECFLDDLVKIGVTMWDPAQTCNDLAGIKKKYGNRLVIAGGWDARDNLLSDNVTYEEIYGYTKGQFDKLTPGGGYCFLGMYLGAVGDERITKKNEMLHKAVDELKYKYY</sequence>
<keyword evidence="3" id="KW-1185">Reference proteome</keyword>
<dbReference type="InterPro" id="IPR052024">
    <property type="entry name" value="Methanogen_methyltrans"/>
</dbReference>
<dbReference type="Proteomes" id="UP000183995">
    <property type="component" value="Unassembled WGS sequence"/>
</dbReference>
<evidence type="ECO:0000313" key="3">
    <source>
        <dbReference type="Proteomes" id="UP000183995"/>
    </source>
</evidence>
<dbReference type="OrthoDB" id="1861925at2"/>
<evidence type="ECO:0000313" key="2">
    <source>
        <dbReference type="EMBL" id="SHH74005.1"/>
    </source>
</evidence>
<dbReference type="PANTHER" id="PTHR47099">
    <property type="entry name" value="METHYLCOBAMIDE:COM METHYLTRANSFERASE MTBA"/>
    <property type="match status" value="1"/>
</dbReference>
<dbReference type="STRING" id="1123282.SAMN02745823_00804"/>
<dbReference type="Gene3D" id="3.20.20.210">
    <property type="match status" value="1"/>
</dbReference>
<dbReference type="AlphaFoldDB" id="A0A1M5VFQ7"/>
<gene>
    <name evidence="2" type="ORF">SAMN02745823_00804</name>
</gene>
<organism evidence="2 3">
    <name type="scientific">Sporobacter termitidis DSM 10068</name>
    <dbReference type="NCBI Taxonomy" id="1123282"/>
    <lineage>
        <taxon>Bacteria</taxon>
        <taxon>Bacillati</taxon>
        <taxon>Bacillota</taxon>
        <taxon>Clostridia</taxon>
        <taxon>Eubacteriales</taxon>
        <taxon>Oscillospiraceae</taxon>
        <taxon>Sporobacter</taxon>
    </lineage>
</organism>
<dbReference type="GO" id="GO:0004853">
    <property type="term" value="F:uroporphyrinogen decarboxylase activity"/>
    <property type="evidence" value="ECO:0007669"/>
    <property type="project" value="InterPro"/>
</dbReference>
<proteinExistence type="predicted"/>
<dbReference type="SUPFAM" id="SSF51726">
    <property type="entry name" value="UROD/MetE-like"/>
    <property type="match status" value="1"/>
</dbReference>
<dbReference type="EMBL" id="FQXV01000002">
    <property type="protein sequence ID" value="SHH74005.1"/>
    <property type="molecule type" value="Genomic_DNA"/>
</dbReference>
<dbReference type="InterPro" id="IPR000257">
    <property type="entry name" value="Uroporphyrinogen_deCOase"/>
</dbReference>
<dbReference type="InterPro" id="IPR038071">
    <property type="entry name" value="UROD/MetE-like_sf"/>
</dbReference>
<dbReference type="Pfam" id="PF01208">
    <property type="entry name" value="URO-D"/>
    <property type="match status" value="1"/>
</dbReference>
<protein>
    <submittedName>
        <fullName evidence="2">Uroporphyrinogen decarboxylase (URO-D)</fullName>
    </submittedName>
</protein>
<reference evidence="2 3" key="1">
    <citation type="submission" date="2016-11" db="EMBL/GenBank/DDBJ databases">
        <authorList>
            <person name="Jaros S."/>
            <person name="Januszkiewicz K."/>
            <person name="Wedrychowicz H."/>
        </authorList>
    </citation>
    <scope>NUCLEOTIDE SEQUENCE [LARGE SCALE GENOMIC DNA]</scope>
    <source>
        <strain evidence="2 3">DSM 10068</strain>
    </source>
</reference>
<dbReference type="PANTHER" id="PTHR47099:SF1">
    <property type="entry name" value="METHYLCOBAMIDE:COM METHYLTRANSFERASE MTBA"/>
    <property type="match status" value="1"/>
</dbReference>
<evidence type="ECO:0000259" key="1">
    <source>
        <dbReference type="Pfam" id="PF01208"/>
    </source>
</evidence>